<dbReference type="AlphaFoldDB" id="A0A8J6UIU6"/>
<sequence length="57" mass="6197">MSQQGAYATGRAVYLVDGLRTPFIKEAQEVEQANAARAEVIRVDDFPSATLRQGGDQ</sequence>
<dbReference type="EMBL" id="JACWUN010000020">
    <property type="protein sequence ID" value="MBD1401760.1"/>
    <property type="molecule type" value="Genomic_DNA"/>
</dbReference>
<protein>
    <submittedName>
        <fullName evidence="1">Uncharacterized protein</fullName>
    </submittedName>
</protein>
<organism evidence="1 2">
    <name type="scientific">Pelovirga terrestris</name>
    <dbReference type="NCBI Taxonomy" id="2771352"/>
    <lineage>
        <taxon>Bacteria</taxon>
        <taxon>Pseudomonadati</taxon>
        <taxon>Thermodesulfobacteriota</taxon>
        <taxon>Desulfuromonadia</taxon>
        <taxon>Geobacterales</taxon>
        <taxon>Geobacteraceae</taxon>
        <taxon>Pelovirga</taxon>
    </lineage>
</organism>
<evidence type="ECO:0000313" key="1">
    <source>
        <dbReference type="EMBL" id="MBD1401760.1"/>
    </source>
</evidence>
<keyword evidence="2" id="KW-1185">Reference proteome</keyword>
<proteinExistence type="predicted"/>
<reference evidence="1" key="1">
    <citation type="submission" date="2020-09" db="EMBL/GenBank/DDBJ databases">
        <title>Pelobacter alkaliphilus sp. nov., a novel anaerobic arsenate-reducing bacterium from terrestrial mud volcano.</title>
        <authorList>
            <person name="Khomyakova M.A."/>
            <person name="Merkel A.Y."/>
            <person name="Slobodkin A.I."/>
        </authorList>
    </citation>
    <scope>NUCLEOTIDE SEQUENCE</scope>
    <source>
        <strain evidence="1">M08fum</strain>
    </source>
</reference>
<evidence type="ECO:0000313" key="2">
    <source>
        <dbReference type="Proteomes" id="UP000632828"/>
    </source>
</evidence>
<dbReference type="RefSeq" id="WP_191157678.1">
    <property type="nucleotide sequence ID" value="NZ_JACWUN010000020.1"/>
</dbReference>
<dbReference type="Proteomes" id="UP000632828">
    <property type="component" value="Unassembled WGS sequence"/>
</dbReference>
<accession>A0A8J6UIU6</accession>
<comment type="caution">
    <text evidence="1">The sequence shown here is derived from an EMBL/GenBank/DDBJ whole genome shotgun (WGS) entry which is preliminary data.</text>
</comment>
<gene>
    <name evidence="1" type="ORF">ICT70_13935</name>
</gene>
<name>A0A8J6UIU6_9BACT</name>